<evidence type="ECO:0000256" key="9">
    <source>
        <dbReference type="ARBA" id="ARBA00022825"/>
    </source>
</evidence>
<evidence type="ECO:0000256" key="4">
    <source>
        <dbReference type="ARBA" id="ARBA00022670"/>
    </source>
</evidence>
<protein>
    <submittedName>
        <fullName evidence="20">Uncharacterized protein</fullName>
    </submittedName>
</protein>
<dbReference type="Gene3D" id="2.60.120.200">
    <property type="match status" value="6"/>
</dbReference>
<dbReference type="InterPro" id="IPR043504">
    <property type="entry name" value="Peptidase_S1_PA_chymotrypsin"/>
</dbReference>
<dbReference type="GO" id="GO:0004252">
    <property type="term" value="F:serine-type endopeptidase activity"/>
    <property type="evidence" value="ECO:0007669"/>
    <property type="project" value="InterPro"/>
</dbReference>
<evidence type="ECO:0000256" key="7">
    <source>
        <dbReference type="ARBA" id="ARBA00022737"/>
    </source>
</evidence>
<evidence type="ECO:0000256" key="12">
    <source>
        <dbReference type="ARBA" id="ARBA00023145"/>
    </source>
</evidence>
<feature type="disulfide bond" evidence="15">
    <location>
        <begin position="932"/>
        <end position="947"/>
    </location>
</feature>
<evidence type="ECO:0000256" key="14">
    <source>
        <dbReference type="ARBA" id="ARBA00023180"/>
    </source>
</evidence>
<dbReference type="InterPro" id="IPR036055">
    <property type="entry name" value="LDL_receptor-like_sf"/>
</dbReference>
<feature type="domain" description="MAM" evidence="17">
    <location>
        <begin position="951"/>
        <end position="1026"/>
    </location>
</feature>
<dbReference type="SUPFAM" id="SSF50494">
    <property type="entry name" value="Trypsin-like serine proteases"/>
    <property type="match status" value="1"/>
</dbReference>
<feature type="domain" description="SRCR" evidence="19">
    <location>
        <begin position="1087"/>
        <end position="1184"/>
    </location>
</feature>
<evidence type="ECO:0000256" key="5">
    <source>
        <dbReference type="ARBA" id="ARBA00022692"/>
    </source>
</evidence>
<dbReference type="EMBL" id="CAHIKZ030001283">
    <property type="protein sequence ID" value="CAE1258647.1"/>
    <property type="molecule type" value="Genomic_DNA"/>
</dbReference>
<feature type="domain" description="MAM" evidence="17">
    <location>
        <begin position="565"/>
        <end position="724"/>
    </location>
</feature>
<feature type="domain" description="Peptidase S1" evidence="18">
    <location>
        <begin position="1373"/>
        <end position="1599"/>
    </location>
</feature>
<feature type="domain" description="MAM" evidence="17">
    <location>
        <begin position="408"/>
        <end position="560"/>
    </location>
</feature>
<keyword evidence="21" id="KW-1185">Reference proteome</keyword>
<dbReference type="InterPro" id="IPR000998">
    <property type="entry name" value="MAM_dom"/>
</dbReference>
<dbReference type="PRINTS" id="PR00258">
    <property type="entry name" value="SPERACTRCPTR"/>
</dbReference>
<dbReference type="Proteomes" id="UP000597762">
    <property type="component" value="Unassembled WGS sequence"/>
</dbReference>
<evidence type="ECO:0000256" key="13">
    <source>
        <dbReference type="ARBA" id="ARBA00023157"/>
    </source>
</evidence>
<dbReference type="PRINTS" id="PR00261">
    <property type="entry name" value="LDLRECEPTOR"/>
</dbReference>
<dbReference type="PROSITE" id="PS00134">
    <property type="entry name" value="TRYPSIN_HIS"/>
    <property type="match status" value="1"/>
</dbReference>
<keyword evidence="4" id="KW-0645">Protease</keyword>
<dbReference type="GO" id="GO:0016020">
    <property type="term" value="C:membrane"/>
    <property type="evidence" value="ECO:0007669"/>
    <property type="project" value="UniProtKB-SubCell"/>
</dbReference>
<evidence type="ECO:0000259" key="19">
    <source>
        <dbReference type="PROSITE" id="PS50287"/>
    </source>
</evidence>
<proteinExistence type="predicted"/>
<dbReference type="PROSITE" id="PS50287">
    <property type="entry name" value="SRCR_2"/>
    <property type="match status" value="1"/>
</dbReference>
<reference evidence="20" key="1">
    <citation type="submission" date="2021-01" db="EMBL/GenBank/DDBJ databases">
        <authorList>
            <person name="Li R."/>
            <person name="Bekaert M."/>
        </authorList>
    </citation>
    <scope>NUCLEOTIDE SEQUENCE</scope>
    <source>
        <strain evidence="20">Farmed</strain>
    </source>
</reference>
<keyword evidence="13 16" id="KW-1015">Disulfide bond</keyword>
<dbReference type="FunFam" id="2.40.10.10:FF:000146">
    <property type="entry name" value="Serine protease 53"/>
    <property type="match status" value="1"/>
</dbReference>
<name>A0A812CD71_ACAPH</name>
<comment type="caution">
    <text evidence="20">The sequence shown here is derived from an EMBL/GenBank/DDBJ whole genome shotgun (WGS) entry which is preliminary data.</text>
</comment>
<dbReference type="InterPro" id="IPR018114">
    <property type="entry name" value="TRYPSIN_HIS"/>
</dbReference>
<keyword evidence="7" id="KW-0677">Repeat</keyword>
<evidence type="ECO:0000259" key="17">
    <source>
        <dbReference type="PROSITE" id="PS50060"/>
    </source>
</evidence>
<dbReference type="PANTHER" id="PTHR23282:SF101">
    <property type="entry name" value="MAM DOMAIN-CONTAINING PROTEIN"/>
    <property type="match status" value="1"/>
</dbReference>
<evidence type="ECO:0000256" key="6">
    <source>
        <dbReference type="ARBA" id="ARBA00022729"/>
    </source>
</evidence>
<evidence type="ECO:0000256" key="2">
    <source>
        <dbReference type="ARBA" id="ARBA00004613"/>
    </source>
</evidence>
<comment type="subcellular location">
    <subcellularLocation>
        <location evidence="1">Membrane</location>
        <topology evidence="1">Single-pass membrane protein</topology>
    </subcellularLocation>
    <subcellularLocation>
        <location evidence="2">Secreted</location>
    </subcellularLocation>
</comment>
<feature type="disulfide bond" evidence="16">
    <location>
        <begin position="1154"/>
        <end position="1164"/>
    </location>
</feature>
<dbReference type="InterPro" id="IPR013320">
    <property type="entry name" value="ConA-like_dom_sf"/>
</dbReference>
<evidence type="ECO:0000259" key="18">
    <source>
        <dbReference type="PROSITE" id="PS50240"/>
    </source>
</evidence>
<keyword evidence="11" id="KW-0472">Membrane</keyword>
<keyword evidence="6" id="KW-0732">Signal</keyword>
<dbReference type="SUPFAM" id="SSF57424">
    <property type="entry name" value="LDL receptor-like module"/>
    <property type="match status" value="3"/>
</dbReference>
<dbReference type="PROSITE" id="PS01209">
    <property type="entry name" value="LDLRA_1"/>
    <property type="match status" value="2"/>
</dbReference>
<dbReference type="SUPFAM" id="SSF56487">
    <property type="entry name" value="SRCR-like"/>
    <property type="match status" value="1"/>
</dbReference>
<feature type="disulfide bond" evidence="15">
    <location>
        <begin position="1238"/>
        <end position="1250"/>
    </location>
</feature>
<evidence type="ECO:0000256" key="1">
    <source>
        <dbReference type="ARBA" id="ARBA00004167"/>
    </source>
</evidence>
<gene>
    <name evidence="20" type="ORF">SPHA_31327</name>
</gene>
<dbReference type="CDD" id="cd00112">
    <property type="entry name" value="LDLa"/>
    <property type="match status" value="4"/>
</dbReference>
<feature type="disulfide bond" evidence="15">
    <location>
        <begin position="1220"/>
        <end position="1235"/>
    </location>
</feature>
<feature type="domain" description="MAM" evidence="17">
    <location>
        <begin position="1"/>
        <end position="75"/>
    </location>
</feature>
<dbReference type="OrthoDB" id="10012881at2759"/>
<accession>A0A812CD71</accession>
<evidence type="ECO:0000313" key="20">
    <source>
        <dbReference type="EMBL" id="CAE1258647.1"/>
    </source>
</evidence>
<dbReference type="PROSITE" id="PS50060">
    <property type="entry name" value="MAM_2"/>
    <property type="match status" value="7"/>
</dbReference>
<dbReference type="SMART" id="SM00137">
    <property type="entry name" value="MAM"/>
    <property type="match status" value="4"/>
</dbReference>
<dbReference type="InterPro" id="IPR036772">
    <property type="entry name" value="SRCR-like_dom_sf"/>
</dbReference>
<comment type="caution">
    <text evidence="16">Lacks conserved residue(s) required for the propagation of feature annotation.</text>
</comment>
<dbReference type="GO" id="GO:0006508">
    <property type="term" value="P:proteolysis"/>
    <property type="evidence" value="ECO:0007669"/>
    <property type="project" value="UniProtKB-KW"/>
</dbReference>
<feature type="domain" description="MAM" evidence="17">
    <location>
        <begin position="727"/>
        <end position="909"/>
    </location>
</feature>
<dbReference type="SUPFAM" id="SSF49899">
    <property type="entry name" value="Concanavalin A-like lectins/glucanases"/>
    <property type="match status" value="6"/>
</dbReference>
<feature type="domain" description="MAM" evidence="17">
    <location>
        <begin position="248"/>
        <end position="406"/>
    </location>
</feature>
<feature type="disulfide bond" evidence="15">
    <location>
        <begin position="1066"/>
        <end position="1081"/>
    </location>
</feature>
<evidence type="ECO:0000256" key="8">
    <source>
        <dbReference type="ARBA" id="ARBA00022801"/>
    </source>
</evidence>
<dbReference type="CDD" id="cd00190">
    <property type="entry name" value="Tryp_SPc"/>
    <property type="match status" value="1"/>
</dbReference>
<dbReference type="FunFam" id="3.10.250.10:FF:000016">
    <property type="entry name" value="Scavenger receptor cysteine-rich protein type 12"/>
    <property type="match status" value="1"/>
</dbReference>
<dbReference type="Pfam" id="PF00629">
    <property type="entry name" value="MAM"/>
    <property type="match status" value="5"/>
</dbReference>
<dbReference type="PROSITE" id="PS50068">
    <property type="entry name" value="LDLRA_2"/>
    <property type="match status" value="4"/>
</dbReference>
<dbReference type="InterPro" id="IPR023415">
    <property type="entry name" value="LDLR_class-A_CS"/>
</dbReference>
<keyword evidence="5" id="KW-0812">Transmembrane</keyword>
<dbReference type="PROSITE" id="PS50240">
    <property type="entry name" value="TRYPSIN_DOM"/>
    <property type="match status" value="1"/>
</dbReference>
<evidence type="ECO:0000256" key="10">
    <source>
        <dbReference type="ARBA" id="ARBA00022989"/>
    </source>
</evidence>
<feature type="domain" description="MAM" evidence="17">
    <location>
        <begin position="79"/>
        <end position="243"/>
    </location>
</feature>
<organism evidence="20 21">
    <name type="scientific">Acanthosepion pharaonis</name>
    <name type="common">Pharaoh cuttlefish</name>
    <name type="synonym">Sepia pharaonis</name>
    <dbReference type="NCBI Taxonomy" id="158019"/>
    <lineage>
        <taxon>Eukaryota</taxon>
        <taxon>Metazoa</taxon>
        <taxon>Spiralia</taxon>
        <taxon>Lophotrochozoa</taxon>
        <taxon>Mollusca</taxon>
        <taxon>Cephalopoda</taxon>
        <taxon>Coleoidea</taxon>
        <taxon>Decapodiformes</taxon>
        <taxon>Sepiida</taxon>
        <taxon>Sepiina</taxon>
        <taxon>Sepiidae</taxon>
        <taxon>Acanthosepion</taxon>
    </lineage>
</organism>
<dbReference type="Pfam" id="PF00530">
    <property type="entry name" value="SRCR"/>
    <property type="match status" value="1"/>
</dbReference>
<dbReference type="GO" id="GO:0005576">
    <property type="term" value="C:extracellular region"/>
    <property type="evidence" value="ECO:0007669"/>
    <property type="project" value="UniProtKB-SubCell"/>
</dbReference>
<dbReference type="InterPro" id="IPR002172">
    <property type="entry name" value="LDrepeatLR_classA_rpt"/>
</dbReference>
<sequence>MYGATIGTLKVIVKIKNVDKTVWTRTGNQGNLWQYACIPIHSFVQKVTFEGKRGSSYTGDIAIDDISYSDQKCSGIGTVSCTFNDRKCGYQTIKGNGSTVIWSTRKWYAIPDHSANNTGKYMTIYNTYGKEGMKTYLISPPIEANIKRKLEFLYYMSGPTPGELQVSFKDMYAPLNSWDKNEWQDNGDHGRRWNYGCMDLYPDLKENVNASLKRVVFTGITGTIRGISLALDNIKLSNGSCGMGIAAHVCTFDNPKLCRYTINCTALQEYTWRRMRGSTSSYNTGPSQDASKDSKGYYLYAEGSYGKAGDAVSIKFPVKDTKGKYLKFNYHMYGQSMGSLHLFYTSGQSSREVWQLSGNQGNVWNFFCRQINEEIDGVKLVAVRGSKYTSDIAVDNVFLTSQPCPNSVDCTFENGMCNYTMTYNNYRYKWTWVSGPDHTYGFGHYVSVISRSGMEGTSTSVTTPVIQQTSNTSSVQFYYKQETSGSSKLMVEIQPLSTLTAERVMESKFFKMKYEGWVMGCIDLPANERVSVKFTSVSGPSYSESIMLDDISYNESRCVYGIVNNICTFEEPNVCGYNISCRDATKFLWKRTQRTSSSTTGASSDHSGKGGRYFMYTESSFGGPGDTTDLVFPSFVTPPGHYLSFYYNMYGRDIGTLQVNVITRSGKMLKWSEKGEVGRNWMKGCVNLPVNETTTVVFTGIRGNGPLGDMAIDDVGVVPGVCYERGIPCEFTDEMICGYRNVSQGQRGWIRQKSSSGYSMVVSSRNSGPRSISCNFEHLYLCGYNFTHGWYHTQLEKFVNPDLILNISAYSMSLNSGKASIMSPNETIGDSCLQFHYAGGSDSSLEVIAHYSDGRNLSKWSLTFTSQTKWTLGQFQLAAGNVYLEFVGKASHLGLLIDNVNLQNGTCGKIDCPNDMFTCVSNEKCVVSQGWCNRISECNDSSDEVNCPVSIACDVEHPYQCGYEYDPGTWTVGSGRQNVYPDLDHSPGLYSGYYFWSRLYYGRRSQHDLHAPEETLPVSACLTFYYSFHALDSITISNGTCGFFECEKGWKKCPRIPVCIPEFKFCDHEVDCSNEEDENNCQKYSNIRLVGGRSIHQGFVELYHQGNWNKTCGTWYERNAAVVCRELGYKGRSRTSFKTMRQISTYTYIRSVSCHGFEKTINNCSLDSCQLYCYCIKPAAVDCSDTECESTHVPCADYNATDTNSSTLNATLCIPKESVCDGEYDCPRGTDEKSCSKCQPDEFQCLNYECIPDTKVCDGVADCQDRSDEYHCFKHTNLTLSFKMKGKFIPVCEDNLKDQDIANKLCHYVGKGNASVGISNIKATGVKFSYSADAKQSVLPDFKPSLDPCTLLSLNCSRRECGTRSPNLYDPTIQHGHFANPGEFPWQVSLHYKGRFTCGGVLISPQYIITAAHCVMNSVYVSNYNVFVGSNLRYGGQRYNIKKIMSNKKFSMFHLRNDIALLELEQPVPITDYVRPVCLPSKPWVPYTECFISGWGRDENLTFPDNLKETKVYLLPRDICVKHYKNADGSTLCANHKNPNQPGCYGDSGGPVVCRNKQGYFELYGITSYGKINCAGHVSSPIVFADVFNLQNWLLKRIAF</sequence>
<dbReference type="SMART" id="SM00202">
    <property type="entry name" value="SR"/>
    <property type="match status" value="1"/>
</dbReference>
<evidence type="ECO:0000256" key="3">
    <source>
        <dbReference type="ARBA" id="ARBA00022525"/>
    </source>
</evidence>
<evidence type="ECO:0000256" key="15">
    <source>
        <dbReference type="PROSITE-ProRule" id="PRU00124"/>
    </source>
</evidence>
<keyword evidence="8" id="KW-0378">Hydrolase</keyword>
<dbReference type="CDD" id="cd06263">
    <property type="entry name" value="MAM"/>
    <property type="match status" value="4"/>
</dbReference>
<dbReference type="Gene3D" id="3.10.250.10">
    <property type="entry name" value="SRCR-like domain"/>
    <property type="match status" value="1"/>
</dbReference>
<evidence type="ECO:0000256" key="16">
    <source>
        <dbReference type="PROSITE-ProRule" id="PRU00196"/>
    </source>
</evidence>
<dbReference type="Pfam" id="PF00057">
    <property type="entry name" value="Ldl_recept_a"/>
    <property type="match status" value="1"/>
</dbReference>
<dbReference type="SMART" id="SM00192">
    <property type="entry name" value="LDLa"/>
    <property type="match status" value="4"/>
</dbReference>
<dbReference type="Gene3D" id="2.40.10.10">
    <property type="entry name" value="Trypsin-like serine proteases"/>
    <property type="match status" value="1"/>
</dbReference>
<dbReference type="InterPro" id="IPR001190">
    <property type="entry name" value="SRCR"/>
</dbReference>
<feature type="disulfide bond" evidence="15">
    <location>
        <begin position="1245"/>
        <end position="1263"/>
    </location>
</feature>
<dbReference type="SMART" id="SM00020">
    <property type="entry name" value="Tryp_SPc"/>
    <property type="match status" value="1"/>
</dbReference>
<dbReference type="PANTHER" id="PTHR23282">
    <property type="entry name" value="APICAL ENDOSOMAL GLYCOPROTEIN PRECURSOR"/>
    <property type="match status" value="1"/>
</dbReference>
<dbReference type="InterPro" id="IPR009003">
    <property type="entry name" value="Peptidase_S1_PA"/>
</dbReference>
<feature type="disulfide bond" evidence="15">
    <location>
        <begin position="1257"/>
        <end position="1272"/>
    </location>
</feature>
<dbReference type="Gene3D" id="4.10.400.10">
    <property type="entry name" value="Low-density Lipoprotein Receptor"/>
    <property type="match status" value="4"/>
</dbReference>
<keyword evidence="14" id="KW-0325">Glycoprotein</keyword>
<keyword evidence="9" id="KW-0720">Serine protease</keyword>
<evidence type="ECO:0000313" key="21">
    <source>
        <dbReference type="Proteomes" id="UP000597762"/>
    </source>
</evidence>
<keyword evidence="3" id="KW-0964">Secreted</keyword>
<dbReference type="InterPro" id="IPR001254">
    <property type="entry name" value="Trypsin_dom"/>
</dbReference>
<keyword evidence="12" id="KW-0865">Zymogen</keyword>
<evidence type="ECO:0000256" key="11">
    <source>
        <dbReference type="ARBA" id="ARBA00023136"/>
    </source>
</evidence>
<dbReference type="Pfam" id="PF00089">
    <property type="entry name" value="Trypsin"/>
    <property type="match status" value="1"/>
</dbReference>
<dbReference type="InterPro" id="IPR051560">
    <property type="entry name" value="MAM_domain-containing"/>
</dbReference>
<keyword evidence="10" id="KW-1133">Transmembrane helix</keyword>